<organism evidence="1 2">
    <name type="scientific">Streblomastix strix</name>
    <dbReference type="NCBI Taxonomy" id="222440"/>
    <lineage>
        <taxon>Eukaryota</taxon>
        <taxon>Metamonada</taxon>
        <taxon>Preaxostyla</taxon>
        <taxon>Oxymonadida</taxon>
        <taxon>Streblomastigidae</taxon>
        <taxon>Streblomastix</taxon>
    </lineage>
</organism>
<name>A0A5J4W4F7_9EUKA</name>
<gene>
    <name evidence="1" type="ORF">EZS28_014862</name>
</gene>
<evidence type="ECO:0000313" key="2">
    <source>
        <dbReference type="Proteomes" id="UP000324800"/>
    </source>
</evidence>
<evidence type="ECO:0000313" key="1">
    <source>
        <dbReference type="EMBL" id="KAA6389610.1"/>
    </source>
</evidence>
<feature type="non-terminal residue" evidence="1">
    <location>
        <position position="57"/>
    </location>
</feature>
<sequence>MTISQQQQIGPEQLAEFEQIILSICDPGGNRIKEADQKILALERDAPDLLVQMILAM</sequence>
<dbReference type="AlphaFoldDB" id="A0A5J4W4F7"/>
<reference evidence="1 2" key="1">
    <citation type="submission" date="2019-03" db="EMBL/GenBank/DDBJ databases">
        <title>Single cell metagenomics reveals metabolic interactions within the superorganism composed of flagellate Streblomastix strix and complex community of Bacteroidetes bacteria on its surface.</title>
        <authorList>
            <person name="Treitli S.C."/>
            <person name="Kolisko M."/>
            <person name="Husnik F."/>
            <person name="Keeling P."/>
            <person name="Hampl V."/>
        </authorList>
    </citation>
    <scope>NUCLEOTIDE SEQUENCE [LARGE SCALE GENOMIC DNA]</scope>
    <source>
        <strain evidence="1">ST1C</strain>
    </source>
</reference>
<accession>A0A5J4W4F7</accession>
<dbReference type="EMBL" id="SNRW01003521">
    <property type="protein sequence ID" value="KAA6389610.1"/>
    <property type="molecule type" value="Genomic_DNA"/>
</dbReference>
<dbReference type="Proteomes" id="UP000324800">
    <property type="component" value="Unassembled WGS sequence"/>
</dbReference>
<comment type="caution">
    <text evidence="1">The sequence shown here is derived from an EMBL/GenBank/DDBJ whole genome shotgun (WGS) entry which is preliminary data.</text>
</comment>
<proteinExistence type="predicted"/>
<protein>
    <submittedName>
        <fullName evidence="1">Uncharacterized protein</fullName>
    </submittedName>
</protein>